<protein>
    <submittedName>
        <fullName evidence="2">Uncharacterized protein</fullName>
    </submittedName>
</protein>
<sequence length="180" mass="19526">MGTTSVRRNLFHHHLSKRSVSAAPPNASMQGNTNGGMFNLSSHVISSASSESTQSLASGMAESGDIVVKDKNGGYRIDIPVLPSVVGEEDGDEMEGIEESGVTRGSGATGADSKAQPEINGREKEEIDANLVEMMYRNRNRQMSSEPAEILTLIHQSLRNKAASLDEDNWMYEPEPDSRF</sequence>
<gene>
    <name evidence="2" type="ORF">BDV29DRAFT_47173</name>
</gene>
<feature type="compositionally biased region" description="Acidic residues" evidence="1">
    <location>
        <begin position="87"/>
        <end position="98"/>
    </location>
</feature>
<dbReference type="Proteomes" id="UP000326565">
    <property type="component" value="Unassembled WGS sequence"/>
</dbReference>
<feature type="region of interest" description="Disordered" evidence="1">
    <location>
        <begin position="1"/>
        <end position="31"/>
    </location>
</feature>
<accession>A0A5N5WM98</accession>
<dbReference type="OrthoDB" id="4188844at2759"/>
<dbReference type="EMBL" id="ML732334">
    <property type="protein sequence ID" value="KAB8069603.1"/>
    <property type="molecule type" value="Genomic_DNA"/>
</dbReference>
<organism evidence="2 3">
    <name type="scientific">Aspergillus leporis</name>
    <dbReference type="NCBI Taxonomy" id="41062"/>
    <lineage>
        <taxon>Eukaryota</taxon>
        <taxon>Fungi</taxon>
        <taxon>Dikarya</taxon>
        <taxon>Ascomycota</taxon>
        <taxon>Pezizomycotina</taxon>
        <taxon>Eurotiomycetes</taxon>
        <taxon>Eurotiomycetidae</taxon>
        <taxon>Eurotiales</taxon>
        <taxon>Aspergillaceae</taxon>
        <taxon>Aspergillus</taxon>
        <taxon>Aspergillus subgen. Circumdati</taxon>
    </lineage>
</organism>
<proteinExistence type="predicted"/>
<evidence type="ECO:0000256" key="1">
    <source>
        <dbReference type="SAM" id="MobiDB-lite"/>
    </source>
</evidence>
<name>A0A5N5WM98_9EURO</name>
<evidence type="ECO:0000313" key="3">
    <source>
        <dbReference type="Proteomes" id="UP000326565"/>
    </source>
</evidence>
<feature type="region of interest" description="Disordered" evidence="1">
    <location>
        <begin position="84"/>
        <end position="126"/>
    </location>
</feature>
<reference evidence="2 3" key="1">
    <citation type="submission" date="2019-04" db="EMBL/GenBank/DDBJ databases">
        <title>Friends and foes A comparative genomics study of 23 Aspergillus species from section Flavi.</title>
        <authorList>
            <consortium name="DOE Joint Genome Institute"/>
            <person name="Kjaerbolling I."/>
            <person name="Vesth T."/>
            <person name="Frisvad J.C."/>
            <person name="Nybo J.L."/>
            <person name="Theobald S."/>
            <person name="Kildgaard S."/>
            <person name="Isbrandt T."/>
            <person name="Kuo A."/>
            <person name="Sato A."/>
            <person name="Lyhne E.K."/>
            <person name="Kogle M.E."/>
            <person name="Wiebenga A."/>
            <person name="Kun R.S."/>
            <person name="Lubbers R.J."/>
            <person name="Makela M.R."/>
            <person name="Barry K."/>
            <person name="Chovatia M."/>
            <person name="Clum A."/>
            <person name="Daum C."/>
            <person name="Haridas S."/>
            <person name="He G."/>
            <person name="LaButti K."/>
            <person name="Lipzen A."/>
            <person name="Mondo S."/>
            <person name="Riley R."/>
            <person name="Salamov A."/>
            <person name="Simmons B.A."/>
            <person name="Magnuson J.K."/>
            <person name="Henrissat B."/>
            <person name="Mortensen U.H."/>
            <person name="Larsen T.O."/>
            <person name="Devries R.P."/>
            <person name="Grigoriev I.V."/>
            <person name="Machida M."/>
            <person name="Baker S.E."/>
            <person name="Andersen M.R."/>
        </authorList>
    </citation>
    <scope>NUCLEOTIDE SEQUENCE [LARGE SCALE GENOMIC DNA]</scope>
    <source>
        <strain evidence="2 3">CBS 151.66</strain>
    </source>
</reference>
<evidence type="ECO:0000313" key="2">
    <source>
        <dbReference type="EMBL" id="KAB8069603.1"/>
    </source>
</evidence>
<keyword evidence="3" id="KW-1185">Reference proteome</keyword>
<dbReference type="AlphaFoldDB" id="A0A5N5WM98"/>